<feature type="transmembrane region" description="Helical" evidence="1">
    <location>
        <begin position="33"/>
        <end position="52"/>
    </location>
</feature>
<dbReference type="Proteomes" id="UP000190476">
    <property type="component" value="Chromosome I"/>
</dbReference>
<proteinExistence type="predicted"/>
<gene>
    <name evidence="2" type="ORF">CCH01_20250</name>
</gene>
<sequence length="55" mass="6278">MKNSKVYGKICGIAIGGLFILFIYSLYIKEYMQAIMCIVFSIMPAYTMITSLKKK</sequence>
<keyword evidence="1" id="KW-1133">Transmembrane helix</keyword>
<evidence type="ECO:0000313" key="3">
    <source>
        <dbReference type="Proteomes" id="UP000190476"/>
    </source>
</evidence>
<feature type="transmembrane region" description="Helical" evidence="1">
    <location>
        <begin position="7"/>
        <end position="27"/>
    </location>
</feature>
<evidence type="ECO:0000313" key="2">
    <source>
        <dbReference type="EMBL" id="SLK21001.1"/>
    </source>
</evidence>
<keyword evidence="1" id="KW-0472">Membrane</keyword>
<dbReference type="AlphaFoldDB" id="A0A1U6JL21"/>
<reference evidence="3" key="1">
    <citation type="submission" date="2017-03" db="EMBL/GenBank/DDBJ databases">
        <authorList>
            <person name="Falquet L."/>
            <person name="Falquet L."/>
        </authorList>
    </citation>
    <scope>NUCLEOTIDE SEQUENCE [LARGE SCALE GENOMIC DNA]</scope>
</reference>
<organism evidence="2 3">
    <name type="scientific">Clostridium chauvoei JF4335</name>
    <dbReference type="NCBI Taxonomy" id="1351755"/>
    <lineage>
        <taxon>Bacteria</taxon>
        <taxon>Bacillati</taxon>
        <taxon>Bacillota</taxon>
        <taxon>Clostridia</taxon>
        <taxon>Eubacteriales</taxon>
        <taxon>Clostridiaceae</taxon>
        <taxon>Clostridium</taxon>
    </lineage>
</organism>
<accession>A0A1U6JL21</accession>
<dbReference type="EMBL" id="LT799839">
    <property type="protein sequence ID" value="SLK21001.1"/>
    <property type="molecule type" value="Genomic_DNA"/>
</dbReference>
<keyword evidence="1" id="KW-0812">Transmembrane</keyword>
<protein>
    <submittedName>
        <fullName evidence="2">Uncharacterized protein</fullName>
    </submittedName>
</protein>
<evidence type="ECO:0000256" key="1">
    <source>
        <dbReference type="SAM" id="Phobius"/>
    </source>
</evidence>
<dbReference type="RefSeq" id="WP_161493108.1">
    <property type="nucleotide sequence ID" value="NZ_CBML010000006.1"/>
</dbReference>
<dbReference type="GeneID" id="66302931"/>
<name>A0A1U6JL21_9CLOT</name>
<keyword evidence="3" id="KW-1185">Reference proteome</keyword>
<dbReference type="STRING" id="1351755.CCH01_20250"/>